<dbReference type="PANTHER" id="PTHR45965:SF3">
    <property type="entry name" value="INACTIVE RHOMBOID PROTEIN 1"/>
    <property type="match status" value="1"/>
</dbReference>
<organism evidence="7 8">
    <name type="scientific">Saccoglossus kowalevskii</name>
    <name type="common">Acorn worm</name>
    <dbReference type="NCBI Taxonomy" id="10224"/>
    <lineage>
        <taxon>Eukaryota</taxon>
        <taxon>Metazoa</taxon>
        <taxon>Hemichordata</taxon>
        <taxon>Enteropneusta</taxon>
        <taxon>Harrimaniidae</taxon>
        <taxon>Saccoglossus</taxon>
    </lineage>
</organism>
<dbReference type="PROSITE" id="PS51125">
    <property type="entry name" value="NHL"/>
    <property type="match status" value="2"/>
</dbReference>
<evidence type="ECO:0000313" key="7">
    <source>
        <dbReference type="Proteomes" id="UP000694865"/>
    </source>
</evidence>
<keyword evidence="6" id="KW-0812">Transmembrane</keyword>
<evidence type="ECO:0000256" key="4">
    <source>
        <dbReference type="SAM" id="Coils"/>
    </source>
</evidence>
<keyword evidence="4" id="KW-0175">Coiled coil</keyword>
<dbReference type="GeneID" id="102803805"/>
<dbReference type="RefSeq" id="XP_006816746.1">
    <property type="nucleotide sequence ID" value="XM_006816683.1"/>
</dbReference>
<feature type="coiled-coil region" evidence="4">
    <location>
        <begin position="958"/>
        <end position="989"/>
    </location>
</feature>
<feature type="region of interest" description="Disordered" evidence="5">
    <location>
        <begin position="1001"/>
        <end position="1021"/>
    </location>
</feature>
<evidence type="ECO:0000256" key="6">
    <source>
        <dbReference type="SAM" id="Phobius"/>
    </source>
</evidence>
<gene>
    <name evidence="8" type="primary">LOC102803805</name>
</gene>
<evidence type="ECO:0000256" key="5">
    <source>
        <dbReference type="SAM" id="MobiDB-lite"/>
    </source>
</evidence>
<feature type="compositionally biased region" description="Basic and acidic residues" evidence="5">
    <location>
        <begin position="526"/>
        <end position="540"/>
    </location>
</feature>
<evidence type="ECO:0000256" key="3">
    <source>
        <dbReference type="PROSITE-ProRule" id="PRU00504"/>
    </source>
</evidence>
<dbReference type="Proteomes" id="UP000694865">
    <property type="component" value="Unplaced"/>
</dbReference>
<feature type="region of interest" description="Disordered" evidence="5">
    <location>
        <begin position="250"/>
        <end position="295"/>
    </location>
</feature>
<dbReference type="InterPro" id="IPR011042">
    <property type="entry name" value="6-blade_b-propeller_TolB-like"/>
</dbReference>
<dbReference type="InterPro" id="IPR051512">
    <property type="entry name" value="Inactive_Rhomboid"/>
</dbReference>
<evidence type="ECO:0000256" key="2">
    <source>
        <dbReference type="ARBA" id="ARBA00022737"/>
    </source>
</evidence>
<feature type="transmembrane region" description="Helical" evidence="6">
    <location>
        <begin position="1079"/>
        <end position="1104"/>
    </location>
</feature>
<keyword evidence="6" id="KW-0472">Membrane</keyword>
<proteinExistence type="inferred from homology"/>
<keyword evidence="7" id="KW-1185">Reference proteome</keyword>
<dbReference type="SUPFAM" id="SSF63825">
    <property type="entry name" value="YWTD domain"/>
    <property type="match status" value="1"/>
</dbReference>
<name>A0ABM0M9Q5_SACKO</name>
<feature type="repeat" description="NHL" evidence="3">
    <location>
        <begin position="380"/>
        <end position="418"/>
    </location>
</feature>
<keyword evidence="6" id="KW-1133">Transmembrane helix</keyword>
<protein>
    <submittedName>
        <fullName evidence="8">Uncharacterized protein LOC102803805</fullName>
    </submittedName>
</protein>
<evidence type="ECO:0000313" key="8">
    <source>
        <dbReference type="RefSeq" id="XP_006816746.1"/>
    </source>
</evidence>
<accession>A0ABM0M9Q5</accession>
<sequence>MFRDVNISPSPRRLDRSYLVKIKKWIQSDTKSHARVSLEEEFIKYQENISPIKCNKLGPFLKSLFMEKYWDTEYVNTDFTSNKEAIHSDNQQKYIKCHSLTLPDGFPDRLAIDSEHHSSAAGIEDSEAIKYCDSQQNGSEQPPSSAGKTDYKLKSSSHCRVVSDSGNEPSSAAGIEDSVIDVNTCNQATEYCDSQPHGSDHPLSSPGKADDKLKSSSHGRVVSDSGNQPSSAADIEDSVIDVNTCNEATEYCDSQPHGSNHPLSSPGKADDKLKSSSHGRVVSDSGNQPSSAAGIKDSVIDVNTCNQTTEYCDSQPHGSDHPLSSPGKADDKLKSSSHGRVFIQGVKRKCCFLDLYGEHLIVSDTGNNVVYVTDLSGKLLNQFGHKGIGFGEFNGPTGVTVDTCGNILVADNRNDRIQSIQGVKRKCCFLDLYEEHLIVSDTGNNVVYVTDLSGKIVNQFGHKGIGFGEFNGPTDVTVDTCGNILVADNRNDRIQVLTFSQKIPDSLARVVQKYEMLKKNNRQSRKKDMDAANEKTDMESHDIVDDTSREFVPMVHIDGADDTTAADLEVIVRNFVFDSEFHFFQSGEIGVTLKNSLPNLKTRTSSDQSGLEEKMSQLILSIDDKLAWEEIPSEDEEVNSDEKIETQNIDKNEKFTIDEMACVRCEEINEMTGVQPEEINEMTNIQCEQIDDMTDVRCEEIAEMADVQCEEINEIADVQCEEIAMEEIHSKESEIGELELVSKPTSESIDVLEKKSKSETALSVRSDKSKSKSKMKRPLTFKYSSKTALFAADLKTKRSLELIDQDKKVVRNTSSRGSTCSNELTQLKEDSISGRRPLSYHCMENASTVSLVSLTSMDSRGRRSLARLPISSQITAKILNQSEESIIPSLKTNESVTSFSKYSQRSAENVKVGTKDSFVWTPNPFYEDDDSDITDYIYMADALQYYRHFIQIEKLDKKERRKKKRRQIESELLQQKQELEDMIKEAREKYSVYPGNFKGIDGTENAGDDTKQVSVGTKDKRQDRDDIKQNYIPTGNTRQDRDYTKKAYVGNRNTEPNRNYTEQAYVRSQLEALPEFTPVFIYTITVIQIILFIILCALGGLAPIELQPSTTYMENIKTFVGTETIEGKTLPNLWIGPSAQYWIGAGVWKNEKCCEREAGENSVAHILKPCCIGLTGQCVLVTHEHCTFHQGVYHTDEDHCNQINCLQDVCNFGGFNLKSSSGKCNIRFSGYKG</sequence>
<evidence type="ECO:0000256" key="1">
    <source>
        <dbReference type="ARBA" id="ARBA00009045"/>
    </source>
</evidence>
<dbReference type="Pfam" id="PF01436">
    <property type="entry name" value="NHL"/>
    <property type="match status" value="2"/>
</dbReference>
<dbReference type="Gene3D" id="2.120.10.30">
    <property type="entry name" value="TolB, C-terminal domain"/>
    <property type="match status" value="2"/>
</dbReference>
<comment type="similarity">
    <text evidence="1">Belongs to the peptidase S54 family.</text>
</comment>
<feature type="region of interest" description="Disordered" evidence="5">
    <location>
        <begin position="310"/>
        <end position="334"/>
    </location>
</feature>
<keyword evidence="2" id="KW-0677">Repeat</keyword>
<dbReference type="CDD" id="cd05819">
    <property type="entry name" value="NHL"/>
    <property type="match status" value="1"/>
</dbReference>
<feature type="region of interest" description="Disordered" evidence="5">
    <location>
        <begin position="190"/>
        <end position="236"/>
    </location>
</feature>
<feature type="region of interest" description="Disordered" evidence="5">
    <location>
        <begin position="520"/>
        <end position="540"/>
    </location>
</feature>
<feature type="repeat" description="NHL" evidence="3">
    <location>
        <begin position="457"/>
        <end position="500"/>
    </location>
</feature>
<reference evidence="8" key="1">
    <citation type="submission" date="2025-08" db="UniProtKB">
        <authorList>
            <consortium name="RefSeq"/>
        </authorList>
    </citation>
    <scope>IDENTIFICATION</scope>
    <source>
        <tissue evidence="8">Testes</tissue>
    </source>
</reference>
<dbReference type="InterPro" id="IPR001258">
    <property type="entry name" value="NHL_repeat"/>
</dbReference>
<dbReference type="PANTHER" id="PTHR45965">
    <property type="entry name" value="INACTIVE RHOMBOID PROTEIN"/>
    <property type="match status" value="1"/>
</dbReference>